<feature type="transmembrane region" description="Helical" evidence="1">
    <location>
        <begin position="74"/>
        <end position="99"/>
    </location>
</feature>
<comment type="caution">
    <text evidence="2">The sequence shown here is derived from an EMBL/GenBank/DDBJ whole genome shotgun (WGS) entry which is preliminary data.</text>
</comment>
<keyword evidence="1" id="KW-1133">Transmembrane helix</keyword>
<dbReference type="AlphaFoldDB" id="J2ZZ43"/>
<evidence type="ECO:0000256" key="1">
    <source>
        <dbReference type="SAM" id="Phobius"/>
    </source>
</evidence>
<organism evidence="2 3">
    <name type="scientific">Halogranum salarium B-1</name>
    <dbReference type="NCBI Taxonomy" id="1210908"/>
    <lineage>
        <taxon>Archaea</taxon>
        <taxon>Methanobacteriati</taxon>
        <taxon>Methanobacteriota</taxon>
        <taxon>Stenosarchaea group</taxon>
        <taxon>Halobacteria</taxon>
        <taxon>Halobacteriales</taxon>
        <taxon>Haloferacaceae</taxon>
    </lineage>
</organism>
<evidence type="ECO:0000313" key="3">
    <source>
        <dbReference type="Proteomes" id="UP000007813"/>
    </source>
</evidence>
<feature type="transmembrane region" description="Helical" evidence="1">
    <location>
        <begin position="21"/>
        <end position="46"/>
    </location>
</feature>
<gene>
    <name evidence="2" type="ORF">HSB1_37150</name>
</gene>
<name>J2ZZ43_9EURY</name>
<dbReference type="Proteomes" id="UP000007813">
    <property type="component" value="Unassembled WGS sequence"/>
</dbReference>
<keyword evidence="1" id="KW-0812">Transmembrane</keyword>
<protein>
    <submittedName>
        <fullName evidence="2">Uncharacterized protein</fullName>
    </submittedName>
</protein>
<dbReference type="EMBL" id="ALJD01000009">
    <property type="protein sequence ID" value="EJN58298.1"/>
    <property type="molecule type" value="Genomic_DNA"/>
</dbReference>
<sequence>MQRDMLPQPIQETMSTRVDTLSETAAVVAASVLLVTVLTAVLGAVLRMTFWGTMHGTGATEYHVFDAPGFELGFGVPVVSVVGWTTLGALVLGGAYFLYRERDARDARGESVAAGSDDR</sequence>
<keyword evidence="1" id="KW-0472">Membrane</keyword>
<accession>J2ZZ43</accession>
<evidence type="ECO:0000313" key="2">
    <source>
        <dbReference type="EMBL" id="EJN58298.1"/>
    </source>
</evidence>
<reference evidence="2 3" key="1">
    <citation type="journal article" date="2012" name="J. Bacteriol.">
        <title>Draft Genome Sequence of the Extremely Halophilic Archaeon Halogranum salarium B-1T.</title>
        <authorList>
            <person name="Kim K.K."/>
            <person name="Lee K.C."/>
            <person name="Lee J.S."/>
        </authorList>
    </citation>
    <scope>NUCLEOTIDE SEQUENCE [LARGE SCALE GENOMIC DNA]</scope>
    <source>
        <strain evidence="2 3">B-1</strain>
    </source>
</reference>
<proteinExistence type="predicted"/>